<dbReference type="PRINTS" id="PR00033">
    <property type="entry name" value="HTHASNC"/>
</dbReference>
<dbReference type="GO" id="GO:0005829">
    <property type="term" value="C:cytosol"/>
    <property type="evidence" value="ECO:0007669"/>
    <property type="project" value="TreeGrafter"/>
</dbReference>
<dbReference type="EMBL" id="AP021874">
    <property type="protein sequence ID" value="BBO70839.1"/>
    <property type="molecule type" value="Genomic_DNA"/>
</dbReference>
<dbReference type="PANTHER" id="PTHR30154:SF34">
    <property type="entry name" value="TRANSCRIPTIONAL REGULATOR AZLB"/>
    <property type="match status" value="1"/>
</dbReference>
<dbReference type="Proteomes" id="UP000427906">
    <property type="component" value="Chromosome"/>
</dbReference>
<reference evidence="5 6" key="1">
    <citation type="submission" date="2019-11" db="EMBL/GenBank/DDBJ databases">
        <title>Comparative genomics of hydrocarbon-degrading Desulfosarcina strains.</title>
        <authorList>
            <person name="Watanabe M."/>
            <person name="Kojima H."/>
            <person name="Fukui M."/>
        </authorList>
    </citation>
    <scope>NUCLEOTIDE SEQUENCE [LARGE SCALE GENOMIC DNA]</scope>
    <source>
        <strain evidence="5 6">PL12</strain>
    </source>
</reference>
<dbReference type="InterPro" id="IPR019888">
    <property type="entry name" value="Tscrpt_reg_AsnC-like"/>
</dbReference>
<dbReference type="Gene3D" id="1.10.10.10">
    <property type="entry name" value="Winged helix-like DNA-binding domain superfamily/Winged helix DNA-binding domain"/>
    <property type="match status" value="1"/>
</dbReference>
<dbReference type="SMART" id="SM00344">
    <property type="entry name" value="HTH_ASNC"/>
    <property type="match status" value="1"/>
</dbReference>
<evidence type="ECO:0000313" key="5">
    <source>
        <dbReference type="EMBL" id="BBO70839.1"/>
    </source>
</evidence>
<dbReference type="PROSITE" id="PS00519">
    <property type="entry name" value="HTH_ASNC_1"/>
    <property type="match status" value="1"/>
</dbReference>
<keyword evidence="2" id="KW-0238">DNA-binding</keyword>
<dbReference type="CDD" id="cd00090">
    <property type="entry name" value="HTH_ARSR"/>
    <property type="match status" value="1"/>
</dbReference>
<dbReference type="InterPro" id="IPR000485">
    <property type="entry name" value="AsnC-type_HTH_dom"/>
</dbReference>
<keyword evidence="6" id="KW-1185">Reference proteome</keyword>
<dbReference type="AlphaFoldDB" id="A0A5K7YSB2"/>
<dbReference type="InterPro" id="IPR019887">
    <property type="entry name" value="Tscrpt_reg_AsnC/Lrp_C"/>
</dbReference>
<dbReference type="RefSeq" id="WP_155318756.1">
    <property type="nucleotide sequence ID" value="NZ_AP021874.1"/>
</dbReference>
<evidence type="ECO:0000313" key="6">
    <source>
        <dbReference type="Proteomes" id="UP000427906"/>
    </source>
</evidence>
<dbReference type="InterPro" id="IPR019885">
    <property type="entry name" value="Tscrpt_reg_HTH_AsnC-type_CS"/>
</dbReference>
<dbReference type="SUPFAM" id="SSF54909">
    <property type="entry name" value="Dimeric alpha+beta barrel"/>
    <property type="match status" value="1"/>
</dbReference>
<feature type="domain" description="HTH asnC-type" evidence="4">
    <location>
        <begin position="4"/>
        <end position="65"/>
    </location>
</feature>
<dbReference type="InterPro" id="IPR011991">
    <property type="entry name" value="ArsR-like_HTH"/>
</dbReference>
<protein>
    <submittedName>
        <fullName evidence="5">AsnC family transcriptional regulator</fullName>
    </submittedName>
</protein>
<dbReference type="InterPro" id="IPR036388">
    <property type="entry name" value="WH-like_DNA-bd_sf"/>
</dbReference>
<dbReference type="PROSITE" id="PS50956">
    <property type="entry name" value="HTH_ASNC_2"/>
    <property type="match status" value="1"/>
</dbReference>
<dbReference type="PANTHER" id="PTHR30154">
    <property type="entry name" value="LEUCINE-RESPONSIVE REGULATORY PROTEIN"/>
    <property type="match status" value="1"/>
</dbReference>
<accession>A0A5K7YSB2</accession>
<keyword evidence="3" id="KW-0804">Transcription</keyword>
<proteinExistence type="predicted"/>
<dbReference type="InterPro" id="IPR036390">
    <property type="entry name" value="WH_DNA-bd_sf"/>
</dbReference>
<dbReference type="OrthoDB" id="9813313at2"/>
<evidence type="ECO:0000259" key="4">
    <source>
        <dbReference type="PROSITE" id="PS50956"/>
    </source>
</evidence>
<gene>
    <name evidence="5" type="ORF">DSCA_47690</name>
</gene>
<keyword evidence="1" id="KW-0805">Transcription regulation</keyword>
<organism evidence="5 6">
    <name type="scientific">Desulfosarcina alkanivorans</name>
    <dbReference type="NCBI Taxonomy" id="571177"/>
    <lineage>
        <taxon>Bacteria</taxon>
        <taxon>Pseudomonadati</taxon>
        <taxon>Thermodesulfobacteriota</taxon>
        <taxon>Desulfobacteria</taxon>
        <taxon>Desulfobacterales</taxon>
        <taxon>Desulfosarcinaceae</taxon>
        <taxon>Desulfosarcina</taxon>
    </lineage>
</organism>
<dbReference type="GO" id="GO:0006355">
    <property type="term" value="P:regulation of DNA-templated transcription"/>
    <property type="evidence" value="ECO:0007669"/>
    <property type="project" value="UniProtKB-ARBA"/>
</dbReference>
<sequence>MTKLDDYDRKIVAALQTNGRLSNIDVAKRVNLSHSSCSRRIARLEREGVIVGYRALTDRQKLGLSVRAYCGVIREANVGWETVAHELAEIEGVVSVFAVSGEVDLMLEIVARDMQHYAQVVLQEVFNATGVNATRSSFVLEEVKSIY</sequence>
<dbReference type="Gene3D" id="3.30.70.920">
    <property type="match status" value="1"/>
</dbReference>
<dbReference type="Pfam" id="PF01037">
    <property type="entry name" value="AsnC_trans_reg"/>
    <property type="match status" value="1"/>
</dbReference>
<evidence type="ECO:0000256" key="2">
    <source>
        <dbReference type="ARBA" id="ARBA00023125"/>
    </source>
</evidence>
<dbReference type="InterPro" id="IPR011008">
    <property type="entry name" value="Dimeric_a/b-barrel"/>
</dbReference>
<name>A0A5K7YSB2_9BACT</name>
<dbReference type="SUPFAM" id="SSF46785">
    <property type="entry name" value="Winged helix' DNA-binding domain"/>
    <property type="match status" value="1"/>
</dbReference>
<dbReference type="Pfam" id="PF13412">
    <property type="entry name" value="HTH_24"/>
    <property type="match status" value="1"/>
</dbReference>
<dbReference type="GO" id="GO:0043200">
    <property type="term" value="P:response to amino acid"/>
    <property type="evidence" value="ECO:0007669"/>
    <property type="project" value="TreeGrafter"/>
</dbReference>
<dbReference type="KEGG" id="dalk:DSCA_47690"/>
<evidence type="ECO:0000256" key="1">
    <source>
        <dbReference type="ARBA" id="ARBA00023015"/>
    </source>
</evidence>
<evidence type="ECO:0000256" key="3">
    <source>
        <dbReference type="ARBA" id="ARBA00023163"/>
    </source>
</evidence>
<dbReference type="GO" id="GO:0043565">
    <property type="term" value="F:sequence-specific DNA binding"/>
    <property type="evidence" value="ECO:0007669"/>
    <property type="project" value="InterPro"/>
</dbReference>